<gene>
    <name evidence="2" type="ORF">GQE99_05710</name>
</gene>
<dbReference type="RefSeq" id="WP_161350629.1">
    <property type="nucleotide sequence ID" value="NZ_WTUX01000010.1"/>
</dbReference>
<keyword evidence="2" id="KW-0378">Hydrolase</keyword>
<evidence type="ECO:0000259" key="1">
    <source>
        <dbReference type="Pfam" id="PF12697"/>
    </source>
</evidence>
<dbReference type="GO" id="GO:0016020">
    <property type="term" value="C:membrane"/>
    <property type="evidence" value="ECO:0007669"/>
    <property type="project" value="TreeGrafter"/>
</dbReference>
<evidence type="ECO:0000313" key="2">
    <source>
        <dbReference type="EMBL" id="MZR12512.1"/>
    </source>
</evidence>
<keyword evidence="3" id="KW-1185">Reference proteome</keyword>
<dbReference type="SUPFAM" id="SSF53474">
    <property type="entry name" value="alpha/beta-Hydrolases"/>
    <property type="match status" value="1"/>
</dbReference>
<dbReference type="InterPro" id="IPR029058">
    <property type="entry name" value="AB_hydrolase_fold"/>
</dbReference>
<reference evidence="2 3" key="1">
    <citation type="submission" date="2019-12" db="EMBL/GenBank/DDBJ databases">
        <title>Maritimibacter sp. nov. sp. isolated from sea sand.</title>
        <authorList>
            <person name="Kim J."/>
            <person name="Jeong S.E."/>
            <person name="Jung H.S."/>
            <person name="Jeon C.O."/>
        </authorList>
    </citation>
    <scope>NUCLEOTIDE SEQUENCE [LARGE SCALE GENOMIC DNA]</scope>
    <source>
        <strain evidence="2 3">DP07</strain>
    </source>
</reference>
<protein>
    <submittedName>
        <fullName evidence="2">Alpha/beta fold hydrolase</fullName>
    </submittedName>
</protein>
<feature type="domain" description="AB hydrolase-1" evidence="1">
    <location>
        <begin position="32"/>
        <end position="251"/>
    </location>
</feature>
<accession>A0A845M058</accession>
<dbReference type="PANTHER" id="PTHR43798">
    <property type="entry name" value="MONOACYLGLYCEROL LIPASE"/>
    <property type="match status" value="1"/>
</dbReference>
<proteinExistence type="predicted"/>
<comment type="caution">
    <text evidence="2">The sequence shown here is derived from an EMBL/GenBank/DDBJ whole genome shotgun (WGS) entry which is preliminary data.</text>
</comment>
<dbReference type="GO" id="GO:0016787">
    <property type="term" value="F:hydrolase activity"/>
    <property type="evidence" value="ECO:0007669"/>
    <property type="project" value="UniProtKB-KW"/>
</dbReference>
<dbReference type="EMBL" id="WTUX01000010">
    <property type="protein sequence ID" value="MZR12512.1"/>
    <property type="molecule type" value="Genomic_DNA"/>
</dbReference>
<dbReference type="Pfam" id="PF12697">
    <property type="entry name" value="Abhydrolase_6"/>
    <property type="match status" value="1"/>
</dbReference>
<organism evidence="2 3">
    <name type="scientific">Maritimibacter harenae</name>
    <dbReference type="NCBI Taxonomy" id="2606218"/>
    <lineage>
        <taxon>Bacteria</taxon>
        <taxon>Pseudomonadati</taxon>
        <taxon>Pseudomonadota</taxon>
        <taxon>Alphaproteobacteria</taxon>
        <taxon>Rhodobacterales</taxon>
        <taxon>Roseobacteraceae</taxon>
        <taxon>Maritimibacter</taxon>
    </lineage>
</organism>
<dbReference type="Proteomes" id="UP000467322">
    <property type="component" value="Unassembled WGS sequence"/>
</dbReference>
<dbReference type="PANTHER" id="PTHR43798:SF33">
    <property type="entry name" value="HYDROLASE, PUTATIVE (AFU_ORTHOLOGUE AFUA_2G14860)-RELATED"/>
    <property type="match status" value="1"/>
</dbReference>
<dbReference type="InterPro" id="IPR000073">
    <property type="entry name" value="AB_hydrolase_1"/>
</dbReference>
<sequence length="271" mass="29796">MLDWTEHGFLTAGGKQLEYACHGPKPGDKPVIVMLHEGLGCTALWRDVPANVAKATGHPVFVFSRAGYGQSDLADLPRPLDYMTREAVDVLPEVLDQIGAEGYVLLGHSDGATIAAEYAGRVSDVRIRGLILIAPHFFTEPSGLAEIAKAKEAYEEGGLKEKMARYHKDPDNTFRGWNDSWLAPGFKDWNVAEVIDYWRIPCLAIQGRDDQYGTLAQIDEIETRTYSPADIAIIDGAKHAPHLEKPEETLAAIVEFCAHLDQMEAAEPEGL</sequence>
<dbReference type="InterPro" id="IPR050266">
    <property type="entry name" value="AB_hydrolase_sf"/>
</dbReference>
<name>A0A845M058_9RHOB</name>
<evidence type="ECO:0000313" key="3">
    <source>
        <dbReference type="Proteomes" id="UP000467322"/>
    </source>
</evidence>
<dbReference type="Gene3D" id="3.40.50.1820">
    <property type="entry name" value="alpha/beta hydrolase"/>
    <property type="match status" value="1"/>
</dbReference>
<dbReference type="AlphaFoldDB" id="A0A845M058"/>